<keyword evidence="2 3" id="KW-0378">Hydrolase</keyword>
<feature type="domain" description="Carboxylesterase type B" evidence="4">
    <location>
        <begin position="10"/>
        <end position="424"/>
    </location>
</feature>
<dbReference type="InterPro" id="IPR050309">
    <property type="entry name" value="Type-B_Carboxylest/Lipase"/>
</dbReference>
<evidence type="ECO:0000259" key="4">
    <source>
        <dbReference type="Pfam" id="PF00135"/>
    </source>
</evidence>
<dbReference type="AlphaFoldDB" id="A0A6P2CC97"/>
<dbReference type="SUPFAM" id="SSF53474">
    <property type="entry name" value="alpha/beta-Hydrolases"/>
    <property type="match status" value="1"/>
</dbReference>
<reference evidence="5 6" key="1">
    <citation type="submission" date="2018-07" db="EMBL/GenBank/DDBJ databases">
        <title>Genome sequence of Rhodococcus rhodnii ATCC 35071 from Rhodnius prolixus.</title>
        <authorList>
            <person name="Patel V."/>
            <person name="Vogel K.J."/>
        </authorList>
    </citation>
    <scope>NUCLEOTIDE SEQUENCE [LARGE SCALE GENOMIC DNA]</scope>
    <source>
        <strain evidence="5 6">ATCC 35071</strain>
    </source>
</reference>
<dbReference type="EMBL" id="QRCM01000001">
    <property type="protein sequence ID" value="TXG90165.1"/>
    <property type="molecule type" value="Genomic_DNA"/>
</dbReference>
<dbReference type="PANTHER" id="PTHR11559">
    <property type="entry name" value="CARBOXYLESTERASE"/>
    <property type="match status" value="1"/>
</dbReference>
<dbReference type="Pfam" id="PF00135">
    <property type="entry name" value="COesterase"/>
    <property type="match status" value="1"/>
</dbReference>
<dbReference type="GO" id="GO:0016787">
    <property type="term" value="F:hydrolase activity"/>
    <property type="evidence" value="ECO:0007669"/>
    <property type="project" value="UniProtKB-KW"/>
</dbReference>
<sequence>MTTAETDPLIATTTEGLVRGRRVDELLAFRGIPYAAPPVGPLRFRAPEPHEPWDGVRDATEYGTASFQPQQYTRTGLRTVHPIGEDALTLNVLAKPGGRDARRPVMVFVHGGAYSLGMSATPLYRGLSLVRRADVVFVSINYRLGVLGYLDFSEFSTPTRCFDSNLGLRDQVAALAWAQRNIAEFGGDPANVTVFGESAGGDAVTTLLATPAAGGLFARAIAESPAPALTAPADRARSWAKQFFEFLDVDADPATALDTADPELLGKAGARLTRAVVTDTPGLAPFGPVVDGDYLPEAPLDAVRSGRAHRVPLVIGTNANEGTLFPRFLDALPTSPERIEEMFARTDPEAGRRVTGAYPGYPDDDAAIAIGGDLTFWLPSVEIAEAHSRFAPTYMYRYDFAPRLLRLLRLHATHALELFAVFGEGDSVVGRLLTALGGRRGLRAVSSS</sequence>
<comment type="similarity">
    <text evidence="1 3">Belongs to the type-B carboxylesterase/lipase family.</text>
</comment>
<comment type="caution">
    <text evidence="5">The sequence shown here is derived from an EMBL/GenBank/DDBJ whole genome shotgun (WGS) entry which is preliminary data.</text>
</comment>
<evidence type="ECO:0000313" key="6">
    <source>
        <dbReference type="Proteomes" id="UP000471120"/>
    </source>
</evidence>
<proteinExistence type="inferred from homology"/>
<dbReference type="EC" id="3.1.1.-" evidence="3"/>
<name>A0A6P2CC97_9NOCA</name>
<gene>
    <name evidence="5" type="ORF">DW322_07955</name>
</gene>
<protein>
    <recommendedName>
        <fullName evidence="3">Carboxylic ester hydrolase</fullName>
        <ecNumber evidence="3">3.1.1.-</ecNumber>
    </recommendedName>
</protein>
<dbReference type="InterPro" id="IPR002018">
    <property type="entry name" value="CarbesteraseB"/>
</dbReference>
<dbReference type="Proteomes" id="UP000471120">
    <property type="component" value="Unassembled WGS sequence"/>
</dbReference>
<evidence type="ECO:0000256" key="2">
    <source>
        <dbReference type="ARBA" id="ARBA00022801"/>
    </source>
</evidence>
<dbReference type="Gene3D" id="3.40.50.1820">
    <property type="entry name" value="alpha/beta hydrolase"/>
    <property type="match status" value="1"/>
</dbReference>
<dbReference type="RefSeq" id="WP_010838961.1">
    <property type="nucleotide sequence ID" value="NZ_QRCM01000001.1"/>
</dbReference>
<accession>A0A6P2CC97</accession>
<organism evidence="5 6">
    <name type="scientific">Rhodococcus rhodnii</name>
    <dbReference type="NCBI Taxonomy" id="38312"/>
    <lineage>
        <taxon>Bacteria</taxon>
        <taxon>Bacillati</taxon>
        <taxon>Actinomycetota</taxon>
        <taxon>Actinomycetes</taxon>
        <taxon>Mycobacteriales</taxon>
        <taxon>Nocardiaceae</taxon>
        <taxon>Rhodococcus</taxon>
    </lineage>
</organism>
<evidence type="ECO:0000256" key="1">
    <source>
        <dbReference type="ARBA" id="ARBA00005964"/>
    </source>
</evidence>
<evidence type="ECO:0000313" key="5">
    <source>
        <dbReference type="EMBL" id="TXG90165.1"/>
    </source>
</evidence>
<evidence type="ECO:0000256" key="3">
    <source>
        <dbReference type="RuleBase" id="RU361235"/>
    </source>
</evidence>
<dbReference type="InterPro" id="IPR019826">
    <property type="entry name" value="Carboxylesterase_B_AS"/>
</dbReference>
<dbReference type="InterPro" id="IPR029058">
    <property type="entry name" value="AB_hydrolase_fold"/>
</dbReference>
<dbReference type="PROSITE" id="PS00122">
    <property type="entry name" value="CARBOXYLESTERASE_B_1"/>
    <property type="match status" value="1"/>
</dbReference>